<evidence type="ECO:0000256" key="5">
    <source>
        <dbReference type="ARBA" id="ARBA00022991"/>
    </source>
</evidence>
<dbReference type="AlphaFoldDB" id="M0BRR0"/>
<dbReference type="NCBIfam" id="TIGR00229">
    <property type="entry name" value="sensory_box"/>
    <property type="match status" value="1"/>
</dbReference>
<dbReference type="CDD" id="cd00130">
    <property type="entry name" value="PAS"/>
    <property type="match status" value="1"/>
</dbReference>
<feature type="coiled-coil region" evidence="8">
    <location>
        <begin position="266"/>
        <end position="304"/>
    </location>
</feature>
<dbReference type="Gene3D" id="3.40.50.2300">
    <property type="match status" value="1"/>
</dbReference>
<dbReference type="STRING" id="1227490.C479_02561"/>
<keyword evidence="12" id="KW-1185">Reference proteome</keyword>
<proteinExistence type="predicted"/>
<dbReference type="PANTHER" id="PTHR47429:SF2">
    <property type="entry name" value="PROTEIN TWIN LOV 1"/>
    <property type="match status" value="1"/>
</dbReference>
<dbReference type="InterPro" id="IPR007050">
    <property type="entry name" value="HTH_bacterioopsin"/>
</dbReference>
<dbReference type="InterPro" id="IPR035965">
    <property type="entry name" value="PAS-like_dom_sf"/>
</dbReference>
<dbReference type="EMBL" id="AOIQ01000006">
    <property type="protein sequence ID" value="ELZ13691.1"/>
    <property type="molecule type" value="Genomic_DNA"/>
</dbReference>
<feature type="domain" description="PAC" evidence="10">
    <location>
        <begin position="224"/>
        <end position="275"/>
    </location>
</feature>
<evidence type="ECO:0000256" key="8">
    <source>
        <dbReference type="SAM" id="Coils"/>
    </source>
</evidence>
<evidence type="ECO:0000256" key="3">
    <source>
        <dbReference type="ARBA" id="ARBA00022679"/>
    </source>
</evidence>
<sequence>MEDGARPTYVTFWADSARDSDPVRDHLENTPDISLTTTSVREEIPPDQYDRLDCVVYAPDSRSNWIDHLEQLRETLPALPIVLLTDDPDGDSLSRAIAAGIAGYVARSADDAPARVYAEIERVSAPDRSAAGQQTPRMPLEQLDDREERRVKERAMDEAPVGIAITDPDRPDNPLVYVNDSFEALTGYSPSETIGRNCRFLQGPETDLEAIAKLRAAIDAAEPVAVELRNYRADGEVFWNRVEIAPVTEDGQVTHFVGYQTDVTARKEAEIRLARQRETLETVLDRINGLLNDVTSDLVEAEDRDAAERAVCDRLVEIGAYQAAWIGNPDLATGEITAATVSTDWGNPSDESAPVAGDDDPIVAAVTRAEETGRTQLVTGAAALDRIEAADWYDGDGLEGIAALPLSNGETAHGVLCVYAGEEGAVANREAVVLEALARATATTIDAIERGRLLLADEIVELDIEITDPSFPFVTLAERAGPTISYDGAVSADHGRVRLFLTIDAEPAAVSAAVDALSAVAEATLIHEYDEGNLYELVMSETSIVAALAARGATTRSISAADGATRLTVEISSDRDVRELVDDIRARYDGVELRGRRDCDRPPTTRQEYLAELENALTDRQHLALRIAHASGYYEWNRSVSGDELASTMGVARSTYHQHRRAAERKLVSAFLDR</sequence>
<keyword evidence="2" id="KW-0288">FMN</keyword>
<dbReference type="SMART" id="SM00091">
    <property type="entry name" value="PAS"/>
    <property type="match status" value="1"/>
</dbReference>
<dbReference type="InterPro" id="IPR011006">
    <property type="entry name" value="CheY-like_superfamily"/>
</dbReference>
<dbReference type="SMART" id="SM00086">
    <property type="entry name" value="PAC"/>
    <property type="match status" value="1"/>
</dbReference>
<dbReference type="Pfam" id="PF13426">
    <property type="entry name" value="PAS_9"/>
    <property type="match status" value="1"/>
</dbReference>
<evidence type="ECO:0000256" key="6">
    <source>
        <dbReference type="ARBA" id="ARBA00023015"/>
    </source>
</evidence>
<dbReference type="InterPro" id="IPR003018">
    <property type="entry name" value="GAF"/>
</dbReference>
<evidence type="ECO:0000313" key="12">
    <source>
        <dbReference type="Proteomes" id="UP000011560"/>
    </source>
</evidence>
<evidence type="ECO:0000259" key="10">
    <source>
        <dbReference type="PROSITE" id="PS50113"/>
    </source>
</evidence>
<organism evidence="11 12">
    <name type="scientific">Halovivax asiaticus JCM 14624</name>
    <dbReference type="NCBI Taxonomy" id="1227490"/>
    <lineage>
        <taxon>Archaea</taxon>
        <taxon>Methanobacteriati</taxon>
        <taxon>Methanobacteriota</taxon>
        <taxon>Stenosarchaea group</taxon>
        <taxon>Halobacteria</taxon>
        <taxon>Halobacteriales</taxon>
        <taxon>Natrialbaceae</taxon>
        <taxon>Halovivax</taxon>
    </lineage>
</organism>
<dbReference type="PANTHER" id="PTHR47429">
    <property type="entry name" value="PROTEIN TWIN LOV 1"/>
    <property type="match status" value="1"/>
</dbReference>
<evidence type="ECO:0000256" key="7">
    <source>
        <dbReference type="ARBA" id="ARBA00023163"/>
    </source>
</evidence>
<dbReference type="Gene3D" id="3.30.450.20">
    <property type="entry name" value="PAS domain"/>
    <property type="match status" value="1"/>
</dbReference>
<feature type="domain" description="PAS" evidence="9">
    <location>
        <begin position="148"/>
        <end position="221"/>
    </location>
</feature>
<keyword evidence="4" id="KW-0418">Kinase</keyword>
<dbReference type="Gene3D" id="3.30.450.40">
    <property type="match status" value="1"/>
</dbReference>
<evidence type="ECO:0000259" key="9">
    <source>
        <dbReference type="PROSITE" id="PS50112"/>
    </source>
</evidence>
<dbReference type="SUPFAM" id="SSF52172">
    <property type="entry name" value="CheY-like"/>
    <property type="match status" value="1"/>
</dbReference>
<dbReference type="InterPro" id="IPR031803">
    <property type="entry name" value="BAT_GAF/HTH-assoc"/>
</dbReference>
<keyword evidence="5" id="KW-0157">Chromophore</keyword>
<gene>
    <name evidence="11" type="ORF">C479_02561</name>
</gene>
<dbReference type="OrthoDB" id="106505at2157"/>
<dbReference type="SUPFAM" id="SSF55781">
    <property type="entry name" value="GAF domain-like"/>
    <property type="match status" value="1"/>
</dbReference>
<evidence type="ECO:0000256" key="2">
    <source>
        <dbReference type="ARBA" id="ARBA00022643"/>
    </source>
</evidence>
<evidence type="ECO:0000256" key="1">
    <source>
        <dbReference type="ARBA" id="ARBA00022630"/>
    </source>
</evidence>
<keyword evidence="8" id="KW-0175">Coiled coil</keyword>
<dbReference type="Pfam" id="PF13185">
    <property type="entry name" value="GAF_2"/>
    <property type="match status" value="1"/>
</dbReference>
<dbReference type="Pfam" id="PF04967">
    <property type="entry name" value="HTH_10"/>
    <property type="match status" value="1"/>
</dbReference>
<dbReference type="PROSITE" id="PS50112">
    <property type="entry name" value="PAS"/>
    <property type="match status" value="1"/>
</dbReference>
<evidence type="ECO:0000256" key="4">
    <source>
        <dbReference type="ARBA" id="ARBA00022777"/>
    </source>
</evidence>
<dbReference type="Proteomes" id="UP000011560">
    <property type="component" value="Unassembled WGS sequence"/>
</dbReference>
<dbReference type="GO" id="GO:0016301">
    <property type="term" value="F:kinase activity"/>
    <property type="evidence" value="ECO:0007669"/>
    <property type="project" value="UniProtKB-KW"/>
</dbReference>
<dbReference type="InterPro" id="IPR000014">
    <property type="entry name" value="PAS"/>
</dbReference>
<comment type="caution">
    <text evidence="11">The sequence shown here is derived from an EMBL/GenBank/DDBJ whole genome shotgun (WGS) entry which is preliminary data.</text>
</comment>
<keyword evidence="7" id="KW-0804">Transcription</keyword>
<dbReference type="InterPro" id="IPR001610">
    <property type="entry name" value="PAC"/>
</dbReference>
<dbReference type="InterPro" id="IPR000700">
    <property type="entry name" value="PAS-assoc_C"/>
</dbReference>
<dbReference type="PROSITE" id="PS50113">
    <property type="entry name" value="PAC"/>
    <property type="match status" value="1"/>
</dbReference>
<protein>
    <submittedName>
        <fullName evidence="11">Bacterio-opsin activator</fullName>
    </submittedName>
</protein>
<evidence type="ECO:0000313" key="11">
    <source>
        <dbReference type="EMBL" id="ELZ13691.1"/>
    </source>
</evidence>
<keyword evidence="1" id="KW-0285">Flavoprotein</keyword>
<dbReference type="Pfam" id="PF15915">
    <property type="entry name" value="BAT"/>
    <property type="match status" value="1"/>
</dbReference>
<reference evidence="11 12" key="1">
    <citation type="journal article" date="2014" name="PLoS Genet.">
        <title>Phylogenetically driven sequencing of extremely halophilic archaea reveals strategies for static and dynamic osmo-response.</title>
        <authorList>
            <person name="Becker E.A."/>
            <person name="Seitzer P.M."/>
            <person name="Tritt A."/>
            <person name="Larsen D."/>
            <person name="Krusor M."/>
            <person name="Yao A.I."/>
            <person name="Wu D."/>
            <person name="Madern D."/>
            <person name="Eisen J.A."/>
            <person name="Darling A.E."/>
            <person name="Facciotti M.T."/>
        </authorList>
    </citation>
    <scope>NUCLEOTIDE SEQUENCE [LARGE SCALE GENOMIC DNA]</scope>
    <source>
        <strain evidence="11 12">JCM 14624</strain>
    </source>
</reference>
<dbReference type="InterPro" id="IPR029016">
    <property type="entry name" value="GAF-like_dom_sf"/>
</dbReference>
<dbReference type="PATRIC" id="fig|1227490.4.peg.521"/>
<name>M0BRR0_9EURY</name>
<keyword evidence="3" id="KW-0808">Transferase</keyword>
<dbReference type="SUPFAM" id="SSF55785">
    <property type="entry name" value="PYP-like sensor domain (PAS domain)"/>
    <property type="match status" value="1"/>
</dbReference>
<accession>M0BRR0</accession>
<keyword evidence="6" id="KW-0805">Transcription regulation</keyword>